<reference evidence="1 2" key="1">
    <citation type="submission" date="2019-02" db="EMBL/GenBank/DDBJ databases">
        <title>Deep-cultivation of Planctomycetes and their phenomic and genomic characterization uncovers novel biology.</title>
        <authorList>
            <person name="Wiegand S."/>
            <person name="Jogler M."/>
            <person name="Boedeker C."/>
            <person name="Pinto D."/>
            <person name="Vollmers J."/>
            <person name="Rivas-Marin E."/>
            <person name="Kohn T."/>
            <person name="Peeters S.H."/>
            <person name="Heuer A."/>
            <person name="Rast P."/>
            <person name="Oberbeckmann S."/>
            <person name="Bunk B."/>
            <person name="Jeske O."/>
            <person name="Meyerdierks A."/>
            <person name="Storesund J.E."/>
            <person name="Kallscheuer N."/>
            <person name="Luecker S."/>
            <person name="Lage O.M."/>
            <person name="Pohl T."/>
            <person name="Merkel B.J."/>
            <person name="Hornburger P."/>
            <person name="Mueller R.-W."/>
            <person name="Bruemmer F."/>
            <person name="Labrenz M."/>
            <person name="Spormann A.M."/>
            <person name="Op den Camp H."/>
            <person name="Overmann J."/>
            <person name="Amann R."/>
            <person name="Jetten M.S.M."/>
            <person name="Mascher T."/>
            <person name="Medema M.H."/>
            <person name="Devos D.P."/>
            <person name="Kaster A.-K."/>
            <person name="Ovreas L."/>
            <person name="Rohde M."/>
            <person name="Galperin M.Y."/>
            <person name="Jogler C."/>
        </authorList>
    </citation>
    <scope>NUCLEOTIDE SEQUENCE [LARGE SCALE GENOMIC DNA]</scope>
    <source>
        <strain evidence="1 2">Mal48</strain>
    </source>
</reference>
<evidence type="ECO:0000313" key="2">
    <source>
        <dbReference type="Proteomes" id="UP000315724"/>
    </source>
</evidence>
<dbReference type="RefSeq" id="WP_145201816.1">
    <property type="nucleotide sequence ID" value="NZ_CP036267.1"/>
</dbReference>
<organism evidence="1 2">
    <name type="scientific">Thalassoglobus polymorphus</name>
    <dbReference type="NCBI Taxonomy" id="2527994"/>
    <lineage>
        <taxon>Bacteria</taxon>
        <taxon>Pseudomonadati</taxon>
        <taxon>Planctomycetota</taxon>
        <taxon>Planctomycetia</taxon>
        <taxon>Planctomycetales</taxon>
        <taxon>Planctomycetaceae</taxon>
        <taxon>Thalassoglobus</taxon>
    </lineage>
</organism>
<name>A0A517QRG0_9PLAN</name>
<gene>
    <name evidence="1" type="ORF">Mal48_34770</name>
</gene>
<evidence type="ECO:0000313" key="1">
    <source>
        <dbReference type="EMBL" id="QDT34217.1"/>
    </source>
</evidence>
<evidence type="ECO:0008006" key="3">
    <source>
        <dbReference type="Google" id="ProtNLM"/>
    </source>
</evidence>
<dbReference type="OrthoDB" id="9807577at2"/>
<proteinExistence type="predicted"/>
<dbReference type="InterPro" id="IPR012441">
    <property type="entry name" value="DUF1643"/>
</dbReference>
<dbReference type="AlphaFoldDB" id="A0A517QRG0"/>
<protein>
    <recommendedName>
        <fullName evidence="3">DUF1643 domain-containing protein</fullName>
    </recommendedName>
</protein>
<dbReference type="Pfam" id="PF07799">
    <property type="entry name" value="DUF1643"/>
    <property type="match status" value="1"/>
</dbReference>
<dbReference type="KEGG" id="tpol:Mal48_34770"/>
<dbReference type="EMBL" id="CP036267">
    <property type="protein sequence ID" value="QDT34217.1"/>
    <property type="molecule type" value="Genomic_DNA"/>
</dbReference>
<sequence>MITRTHTSDDGTVSHAVYTDCERYRYVLTRQWEESSCNRAVFIGLNPSTATEYQNDPTVARCINYAKAWGHDSMTMLNAFAFRSTDPKGLKTIDDPVGPANDRYILKQCREASQIILCWGTHAEHLNRGLNLLAKLNKLDLELSCLKITKHGHPSHPLYLKKSLLPLPYAPERTLSSSD</sequence>
<accession>A0A517QRG0</accession>
<keyword evidence="2" id="KW-1185">Reference proteome</keyword>
<dbReference type="Proteomes" id="UP000315724">
    <property type="component" value="Chromosome"/>
</dbReference>